<dbReference type="RefSeq" id="WP_244722300.1">
    <property type="nucleotide sequence ID" value="NZ_JALIRP010000002.1"/>
</dbReference>
<dbReference type="Proteomes" id="UP001139347">
    <property type="component" value="Unassembled WGS sequence"/>
</dbReference>
<accession>A0A9X2B215</accession>
<dbReference type="InterPro" id="IPR004509">
    <property type="entry name" value="Competence_ComEA_HhH"/>
</dbReference>
<gene>
    <name evidence="3" type="ORF">MUG84_06825</name>
</gene>
<keyword evidence="3" id="KW-0238">DNA-binding</keyword>
<dbReference type="Pfam" id="PF12836">
    <property type="entry name" value="HHH_3"/>
    <property type="match status" value="1"/>
</dbReference>
<dbReference type="PANTHER" id="PTHR21180">
    <property type="entry name" value="ENDONUCLEASE/EXONUCLEASE/PHOSPHATASE FAMILY DOMAIN-CONTAINING PROTEIN 1"/>
    <property type="match status" value="1"/>
</dbReference>
<evidence type="ECO:0000259" key="2">
    <source>
        <dbReference type="SMART" id="SM00278"/>
    </source>
</evidence>
<feature type="region of interest" description="Disordered" evidence="1">
    <location>
        <begin position="50"/>
        <end position="133"/>
    </location>
</feature>
<evidence type="ECO:0000313" key="3">
    <source>
        <dbReference type="EMBL" id="MCJ8011460.1"/>
    </source>
</evidence>
<dbReference type="PANTHER" id="PTHR21180:SF32">
    <property type="entry name" value="ENDONUCLEASE_EXONUCLEASE_PHOSPHATASE FAMILY DOMAIN-CONTAINING PROTEIN 1"/>
    <property type="match status" value="1"/>
</dbReference>
<evidence type="ECO:0000313" key="4">
    <source>
        <dbReference type="Proteomes" id="UP001139347"/>
    </source>
</evidence>
<dbReference type="Gene3D" id="1.10.150.280">
    <property type="entry name" value="AF1531-like domain"/>
    <property type="match status" value="1"/>
</dbReference>
<feature type="domain" description="Helix-hairpin-helix DNA-binding motif class 1" evidence="2">
    <location>
        <begin position="145"/>
        <end position="164"/>
    </location>
</feature>
<dbReference type="GO" id="GO:0015627">
    <property type="term" value="C:type II protein secretion system complex"/>
    <property type="evidence" value="ECO:0007669"/>
    <property type="project" value="TreeGrafter"/>
</dbReference>
<dbReference type="GO" id="GO:0006281">
    <property type="term" value="P:DNA repair"/>
    <property type="evidence" value="ECO:0007669"/>
    <property type="project" value="InterPro"/>
</dbReference>
<dbReference type="NCBIfam" id="TIGR00426">
    <property type="entry name" value="competence protein ComEA helix-hairpin-helix repeat region"/>
    <property type="match status" value="1"/>
</dbReference>
<evidence type="ECO:0000256" key="1">
    <source>
        <dbReference type="SAM" id="MobiDB-lite"/>
    </source>
</evidence>
<organism evidence="3 4">
    <name type="scientific">Paenibacillus mangrovi</name>
    <dbReference type="NCBI Taxonomy" id="2931978"/>
    <lineage>
        <taxon>Bacteria</taxon>
        <taxon>Bacillati</taxon>
        <taxon>Bacillota</taxon>
        <taxon>Bacilli</taxon>
        <taxon>Bacillales</taxon>
        <taxon>Paenibacillaceae</taxon>
        <taxon>Paenibacillus</taxon>
    </lineage>
</organism>
<dbReference type="EMBL" id="JALIRP010000002">
    <property type="protein sequence ID" value="MCJ8011460.1"/>
    <property type="molecule type" value="Genomic_DNA"/>
</dbReference>
<dbReference type="GO" id="GO:0003677">
    <property type="term" value="F:DNA binding"/>
    <property type="evidence" value="ECO:0007669"/>
    <property type="project" value="UniProtKB-KW"/>
</dbReference>
<dbReference type="InterPro" id="IPR010994">
    <property type="entry name" value="RuvA_2-like"/>
</dbReference>
<dbReference type="GO" id="GO:0015628">
    <property type="term" value="P:protein secretion by the type II secretion system"/>
    <property type="evidence" value="ECO:0007669"/>
    <property type="project" value="TreeGrafter"/>
</dbReference>
<comment type="caution">
    <text evidence="3">The sequence shown here is derived from an EMBL/GenBank/DDBJ whole genome shotgun (WGS) entry which is preliminary data.</text>
</comment>
<name>A0A9X2B215_9BACL</name>
<protein>
    <submittedName>
        <fullName evidence="3">ComEA family DNA-binding protein</fullName>
    </submittedName>
</protein>
<sequence length="197" mass="20454">MKRLTVGISACCAILGSVVILLSGMGHGDGLQEWKPLNAELASSLEEQYKSVPAGTTGHSSSTDGKNVNHNNPKGALVENTKSEPNTQALPSPHSETPPATPEPQTVAVDHSSPGAATAAGAAVSPPASETSSVRKINVNTAQAAELMNIPGIGAKKAQAIIDYRNQHGPFQKVSDLDKVKGIGAKMLEKMKPYVEL</sequence>
<dbReference type="AlphaFoldDB" id="A0A9X2B215"/>
<feature type="compositionally biased region" description="Low complexity" evidence="1">
    <location>
        <begin position="112"/>
        <end position="129"/>
    </location>
</feature>
<proteinExistence type="predicted"/>
<dbReference type="InterPro" id="IPR003583">
    <property type="entry name" value="Hlx-hairpin-Hlx_DNA-bd_motif"/>
</dbReference>
<dbReference type="InterPro" id="IPR051675">
    <property type="entry name" value="Endo/Exo/Phosphatase_dom_1"/>
</dbReference>
<dbReference type="SUPFAM" id="SSF47781">
    <property type="entry name" value="RuvA domain 2-like"/>
    <property type="match status" value="1"/>
</dbReference>
<dbReference type="SMART" id="SM00278">
    <property type="entry name" value="HhH1"/>
    <property type="match status" value="2"/>
</dbReference>
<keyword evidence="4" id="KW-1185">Reference proteome</keyword>
<feature type="domain" description="Helix-hairpin-helix DNA-binding motif class 1" evidence="2">
    <location>
        <begin position="175"/>
        <end position="194"/>
    </location>
</feature>
<reference evidence="3" key="1">
    <citation type="submission" date="2022-04" db="EMBL/GenBank/DDBJ databases">
        <title>Paenibacillus mangrovi sp. nov., a novel endophytic bacterium isolated from bark of Kandelia candel.</title>
        <authorList>
            <person name="Tuo L."/>
        </authorList>
    </citation>
    <scope>NUCLEOTIDE SEQUENCE</scope>
    <source>
        <strain evidence="3">KQZ6P-2</strain>
    </source>
</reference>
<feature type="compositionally biased region" description="Polar residues" evidence="1">
    <location>
        <begin position="57"/>
        <end position="72"/>
    </location>
</feature>